<evidence type="ECO:0000313" key="2">
    <source>
        <dbReference type="EMBL" id="XBH11590.1"/>
    </source>
</evidence>
<evidence type="ECO:0000259" key="1">
    <source>
        <dbReference type="Pfam" id="PF20408"/>
    </source>
</evidence>
<dbReference type="PANTHER" id="PTHR42103:SF2">
    <property type="entry name" value="AB HYDROLASE-1 DOMAIN-CONTAINING PROTEIN"/>
    <property type="match status" value="1"/>
</dbReference>
<sequence length="228" mass="25121">MTQKHPSQIISIEDLHSPAGRLEAVLNTGRPDAPYSVLLCHPHPLGGGTMHNKVVYHAMKAFNSFGLPVLRFNFRSVGLSEGTFDEGRGEQEDVRAALDWLEANLKRPIIFAGFSFGSYVGLRACCGEARVKGLLALGLPVHAEGRDYTYDFLAQCGQPKLFLSGDHDEYGPRPLVEEAFASASEPKRLVWIEGAEHFFQGTADSPTPKLGVMQHEIALWLREEFSLG</sequence>
<dbReference type="AlphaFoldDB" id="A0AAU7D229"/>
<dbReference type="SUPFAM" id="SSF53474">
    <property type="entry name" value="alpha/beta-Hydrolases"/>
    <property type="match status" value="1"/>
</dbReference>
<accession>A0AAU7DD48</accession>
<reference evidence="2" key="1">
    <citation type="submission" date="2023-03" db="EMBL/GenBank/DDBJ databases">
        <title>Edaphobacter sp.</title>
        <authorList>
            <person name="Huber K.J."/>
            <person name="Papendorf J."/>
            <person name="Pilke C."/>
            <person name="Bunk B."/>
            <person name="Sproeer C."/>
            <person name="Pester M."/>
        </authorList>
    </citation>
    <scope>NUCLEOTIDE SEQUENCE</scope>
    <source>
        <strain evidence="2">DSM 109919</strain>
        <strain evidence="3">DSM 109920</strain>
    </source>
</reference>
<dbReference type="Gene3D" id="3.40.50.1820">
    <property type="entry name" value="alpha/beta hydrolase"/>
    <property type="match status" value="1"/>
</dbReference>
<name>A0AAU7D229_9BACT</name>
<protein>
    <submittedName>
        <fullName evidence="2">Alpha/beta hydrolase</fullName>
    </submittedName>
</protein>
<dbReference type="PANTHER" id="PTHR42103">
    <property type="entry name" value="ALPHA/BETA-HYDROLASES SUPERFAMILY PROTEIN"/>
    <property type="match status" value="1"/>
</dbReference>
<keyword evidence="2" id="KW-0378">Hydrolase</keyword>
<dbReference type="InterPro" id="IPR046879">
    <property type="entry name" value="KANL3/Tex30_Abhydrolase"/>
</dbReference>
<gene>
    <name evidence="2" type="ORF">P4G45_07655</name>
    <name evidence="3" type="ORF">P8936_07890</name>
</gene>
<dbReference type="RefSeq" id="WP_348269082.1">
    <property type="nucleotide sequence ID" value="NZ_CP121194.1"/>
</dbReference>
<organism evidence="2">
    <name type="scientific">Edaphobacter paludis</name>
    <dbReference type="NCBI Taxonomy" id="3035702"/>
    <lineage>
        <taxon>Bacteria</taxon>
        <taxon>Pseudomonadati</taxon>
        <taxon>Acidobacteriota</taxon>
        <taxon>Terriglobia</taxon>
        <taxon>Terriglobales</taxon>
        <taxon>Acidobacteriaceae</taxon>
        <taxon>Edaphobacter</taxon>
    </lineage>
</organism>
<proteinExistence type="predicted"/>
<dbReference type="GO" id="GO:0016787">
    <property type="term" value="F:hydrolase activity"/>
    <property type="evidence" value="ECO:0007669"/>
    <property type="project" value="UniProtKB-KW"/>
</dbReference>
<dbReference type="EMBL" id="CP121194">
    <property type="protein sequence ID" value="XBH11590.1"/>
    <property type="molecule type" value="Genomic_DNA"/>
</dbReference>
<dbReference type="Pfam" id="PF20408">
    <property type="entry name" value="Abhydrolase_11"/>
    <property type="match status" value="1"/>
</dbReference>
<accession>A0AAU7D229</accession>
<evidence type="ECO:0000313" key="3">
    <source>
        <dbReference type="EMBL" id="XBH15073.1"/>
    </source>
</evidence>
<dbReference type="EMBL" id="CP121195">
    <property type="protein sequence ID" value="XBH15073.1"/>
    <property type="molecule type" value="Genomic_DNA"/>
</dbReference>
<feature type="domain" description="KANL3/Tex30 alpha/beta hydrolase-like" evidence="1">
    <location>
        <begin position="47"/>
        <end position="215"/>
    </location>
</feature>
<dbReference type="InterPro" id="IPR029058">
    <property type="entry name" value="AB_hydrolase_fold"/>
</dbReference>
<dbReference type="KEGG" id="epl:P4G45_07655"/>